<feature type="chain" id="PRO_5043033655" description="Peptidase A1 domain-containing protein" evidence="8">
    <location>
        <begin position="23"/>
        <end position="439"/>
    </location>
</feature>
<dbReference type="InterPro" id="IPR051708">
    <property type="entry name" value="Plant_Aspart_Prot_A1"/>
</dbReference>
<dbReference type="SUPFAM" id="SSF50630">
    <property type="entry name" value="Acid proteases"/>
    <property type="match status" value="1"/>
</dbReference>
<keyword evidence="8" id="KW-0732">Signal</keyword>
<evidence type="ECO:0000256" key="3">
    <source>
        <dbReference type="ARBA" id="ARBA00022525"/>
    </source>
</evidence>
<evidence type="ECO:0000256" key="1">
    <source>
        <dbReference type="ARBA" id="ARBA00004613"/>
    </source>
</evidence>
<keyword evidence="11" id="KW-1185">Reference proteome</keyword>
<comment type="caution">
    <text evidence="10">The sequence shown here is derived from an EMBL/GenBank/DDBJ whole genome shotgun (WGS) entry which is preliminary data.</text>
</comment>
<dbReference type="PROSITE" id="PS51767">
    <property type="entry name" value="PEPTIDASE_A1"/>
    <property type="match status" value="1"/>
</dbReference>
<dbReference type="GO" id="GO:0005576">
    <property type="term" value="C:extracellular region"/>
    <property type="evidence" value="ECO:0007669"/>
    <property type="project" value="UniProtKB-SubCell"/>
</dbReference>
<dbReference type="InterPro" id="IPR032799">
    <property type="entry name" value="TAXi_C"/>
</dbReference>
<dbReference type="PANTHER" id="PTHR47967:SF128">
    <property type="entry name" value="ASPARTIC PROTEINASE CDR1-LIKE"/>
    <property type="match status" value="1"/>
</dbReference>
<dbReference type="Pfam" id="PF14543">
    <property type="entry name" value="TAXi_N"/>
    <property type="match status" value="1"/>
</dbReference>
<keyword evidence="6" id="KW-0378">Hydrolase</keyword>
<evidence type="ECO:0000256" key="2">
    <source>
        <dbReference type="ARBA" id="ARBA00007447"/>
    </source>
</evidence>
<dbReference type="Pfam" id="PF14541">
    <property type="entry name" value="TAXi_C"/>
    <property type="match status" value="1"/>
</dbReference>
<comment type="subcellular location">
    <subcellularLocation>
        <location evidence="1">Secreted</location>
    </subcellularLocation>
</comment>
<evidence type="ECO:0000259" key="9">
    <source>
        <dbReference type="PROSITE" id="PS51767"/>
    </source>
</evidence>
<evidence type="ECO:0000313" key="11">
    <source>
        <dbReference type="Proteomes" id="UP001367508"/>
    </source>
</evidence>
<evidence type="ECO:0000256" key="7">
    <source>
        <dbReference type="ARBA" id="ARBA00023180"/>
    </source>
</evidence>
<dbReference type="FunFam" id="2.40.70.10:FF:000050">
    <property type="entry name" value="Aspartic proteinase CDR1"/>
    <property type="match status" value="1"/>
</dbReference>
<dbReference type="InterPro" id="IPR001969">
    <property type="entry name" value="Aspartic_peptidase_AS"/>
</dbReference>
<evidence type="ECO:0000256" key="5">
    <source>
        <dbReference type="ARBA" id="ARBA00022750"/>
    </source>
</evidence>
<evidence type="ECO:0000256" key="8">
    <source>
        <dbReference type="SAM" id="SignalP"/>
    </source>
</evidence>
<evidence type="ECO:0000256" key="4">
    <source>
        <dbReference type="ARBA" id="ARBA00022670"/>
    </source>
</evidence>
<dbReference type="Gene3D" id="2.40.70.10">
    <property type="entry name" value="Acid Proteases"/>
    <property type="match status" value="2"/>
</dbReference>
<evidence type="ECO:0000256" key="6">
    <source>
        <dbReference type="ARBA" id="ARBA00022801"/>
    </source>
</evidence>
<keyword evidence="5" id="KW-0064">Aspartyl protease</keyword>
<feature type="domain" description="Peptidase A1" evidence="9">
    <location>
        <begin position="91"/>
        <end position="432"/>
    </location>
</feature>
<dbReference type="GO" id="GO:0006508">
    <property type="term" value="P:proteolysis"/>
    <property type="evidence" value="ECO:0007669"/>
    <property type="project" value="UniProtKB-KW"/>
</dbReference>
<dbReference type="InterPro" id="IPR033121">
    <property type="entry name" value="PEPTIDASE_A1"/>
</dbReference>
<name>A0AAN9KXJ3_CANGL</name>
<dbReference type="PANTHER" id="PTHR47967">
    <property type="entry name" value="OS07G0603500 PROTEIN-RELATED"/>
    <property type="match status" value="1"/>
</dbReference>
<comment type="similarity">
    <text evidence="2">Belongs to the peptidase A1 family.</text>
</comment>
<dbReference type="GO" id="GO:0004190">
    <property type="term" value="F:aspartic-type endopeptidase activity"/>
    <property type="evidence" value="ECO:0007669"/>
    <property type="project" value="UniProtKB-KW"/>
</dbReference>
<dbReference type="InterPro" id="IPR032861">
    <property type="entry name" value="TAXi_N"/>
</dbReference>
<dbReference type="Proteomes" id="UP001367508">
    <property type="component" value="Unassembled WGS sequence"/>
</dbReference>
<keyword evidence="3" id="KW-0964">Secreted</keyword>
<dbReference type="CDD" id="cd05476">
    <property type="entry name" value="pepsin_A_like_plant"/>
    <property type="match status" value="1"/>
</dbReference>
<evidence type="ECO:0000313" key="10">
    <source>
        <dbReference type="EMBL" id="KAK7324262.1"/>
    </source>
</evidence>
<accession>A0AAN9KXJ3</accession>
<dbReference type="PROSITE" id="PS00141">
    <property type="entry name" value="ASP_PROTEASE"/>
    <property type="match status" value="2"/>
</dbReference>
<dbReference type="InterPro" id="IPR021109">
    <property type="entry name" value="Peptidase_aspartic_dom_sf"/>
</dbReference>
<dbReference type="InterPro" id="IPR034161">
    <property type="entry name" value="Pepsin-like_plant"/>
</dbReference>
<dbReference type="AlphaFoldDB" id="A0AAN9KXJ3"/>
<keyword evidence="4" id="KW-0645">Protease</keyword>
<reference evidence="10 11" key="1">
    <citation type="submission" date="2024-01" db="EMBL/GenBank/DDBJ databases">
        <title>The genomes of 5 underutilized Papilionoideae crops provide insights into root nodulation and disease resistanc.</title>
        <authorList>
            <person name="Jiang F."/>
        </authorList>
    </citation>
    <scope>NUCLEOTIDE SEQUENCE [LARGE SCALE GENOMIC DNA]</scope>
    <source>
        <strain evidence="10">LVBAO_FW01</strain>
        <tissue evidence="10">Leaves</tissue>
    </source>
</reference>
<proteinExistence type="inferred from homology"/>
<organism evidence="10 11">
    <name type="scientific">Canavalia gladiata</name>
    <name type="common">Sword bean</name>
    <name type="synonym">Dolichos gladiatus</name>
    <dbReference type="NCBI Taxonomy" id="3824"/>
    <lineage>
        <taxon>Eukaryota</taxon>
        <taxon>Viridiplantae</taxon>
        <taxon>Streptophyta</taxon>
        <taxon>Embryophyta</taxon>
        <taxon>Tracheophyta</taxon>
        <taxon>Spermatophyta</taxon>
        <taxon>Magnoliopsida</taxon>
        <taxon>eudicotyledons</taxon>
        <taxon>Gunneridae</taxon>
        <taxon>Pentapetalae</taxon>
        <taxon>rosids</taxon>
        <taxon>fabids</taxon>
        <taxon>Fabales</taxon>
        <taxon>Fabaceae</taxon>
        <taxon>Papilionoideae</taxon>
        <taxon>50 kb inversion clade</taxon>
        <taxon>NPAAA clade</taxon>
        <taxon>indigoferoid/millettioid clade</taxon>
        <taxon>Phaseoleae</taxon>
        <taxon>Canavalia</taxon>
    </lineage>
</organism>
<sequence>MRIFVLWLFVQCSFCTTPFTEATKIPIGFSIDLIHRDSPLSPFYNPSMTHSELIKNAAIRSISKSNHVSQFMKGNKSSNTITIPAPDLGEYLMRFYIGTPPVERFAIADTGSDLIWVQCSPCKKCTPQKSPLFDPKKSSSFRKVPCDSQPCTLLSQSQRRCGKSGKCEYLYQYGDNSYTIGNLGVESIGFGFQGRSQIGTFHKFTFGCGHNNNDTAAQTIMPKNTGLVGLGAGPLSLVSQLGDQIGHKFSYCLLPLSSNSPSKLKFGNEAMLGAKGVVSTPLIIKSSVITYYYLNLEGIAVGKKMVKMDKDQTDGNIIIDSGTTFTVLEQSFYNKFITLVKQVYGVEAEKNPPMPYDFCFRLKDDDENLPDIAFQFTGAKVVLNPINLFSLFDNNILCMLIQPTSGISTFGNQAQVGFEVEYDLEGEKVSFAHADCTKN</sequence>
<protein>
    <recommendedName>
        <fullName evidence="9">Peptidase A1 domain-containing protein</fullName>
    </recommendedName>
</protein>
<dbReference type="EMBL" id="JAYMYQ010000006">
    <property type="protein sequence ID" value="KAK7324262.1"/>
    <property type="molecule type" value="Genomic_DNA"/>
</dbReference>
<dbReference type="FunFam" id="2.40.70.10:FF:000051">
    <property type="entry name" value="Putative aspartic protease"/>
    <property type="match status" value="1"/>
</dbReference>
<feature type="signal peptide" evidence="8">
    <location>
        <begin position="1"/>
        <end position="22"/>
    </location>
</feature>
<keyword evidence="7" id="KW-0325">Glycoprotein</keyword>
<gene>
    <name evidence="10" type="ORF">VNO77_27793</name>
</gene>